<dbReference type="InterPro" id="IPR009057">
    <property type="entry name" value="Homeodomain-like_sf"/>
</dbReference>
<comment type="subcellular location">
    <subcellularLocation>
        <location evidence="1">Nucleus</location>
    </subcellularLocation>
</comment>
<sequence>MAPKYACKYTEADVQAAIVGIRKQKLSQREAARQYNVPESTLRGRLQGRASVHTAKPKALSPQEEEKIVDWLKESARKGFGHTRDQIAAAVRSIVSGIPGKVTPFKDNGPGYRWYRGFMKRHSHQIGLSNRQALRAQRAAVSAQKIKLWFEIAEKEIGLESKDVLGDPNRIFNCDESTFKFGGGVAKTLAPVNKRINQVTKETHKQINVLACGSAAGNLMAPLIIFPGQRFTYDPLEGFPEAHLARSGNGWLDMEIFERWLLNAFVPAVSHLPKPVVFFVDGLKTDNTMKVHDNCKEHGIILYSLPSKASHIVQPLDLTTFKNLKQSWREEVVNFKKETSNTLSKKDFSKVFKKAWDRGVDRSAVSSGFRAAGIFPWNPDHVDLSKLDPSRVFRQTDKTSDHENNPDGTDSSTRSICSSALEELVDKGLTIASDVTTAPTDDLTDGTCDINQPSTSTAFQENDNPLTFPESFPVIQTLTPSPETCLDMLLDLTAKIGGDKLVTMRIMYNLQEKAEDPETKIFFRLYGTILERIHNDNEMKPRTFENLPLASRSDFEESNENKKKAQDKKKKQVEKSKKRKLEENNEKGESKKRKITVGTQEKKQTSIRRKTVQKKTTEFELF</sequence>
<feature type="compositionally biased region" description="Basic and acidic residues" evidence="4">
    <location>
        <begin position="395"/>
        <end position="405"/>
    </location>
</feature>
<evidence type="ECO:0000259" key="5">
    <source>
        <dbReference type="PROSITE" id="PS51253"/>
    </source>
</evidence>
<dbReference type="Pfam" id="PF05225">
    <property type="entry name" value="HTH_psq"/>
    <property type="match status" value="1"/>
</dbReference>
<keyword evidence="7" id="KW-1185">Reference proteome</keyword>
<evidence type="ECO:0000256" key="4">
    <source>
        <dbReference type="SAM" id="MobiDB-lite"/>
    </source>
</evidence>
<dbReference type="InterPro" id="IPR007889">
    <property type="entry name" value="HTH_Psq"/>
</dbReference>
<feature type="compositionally biased region" description="Basic and acidic residues" evidence="4">
    <location>
        <begin position="553"/>
        <end position="564"/>
    </location>
</feature>
<dbReference type="PANTHER" id="PTHR19303:SF74">
    <property type="entry name" value="POGO TRANSPOSABLE ELEMENT WITH KRAB DOMAIN"/>
    <property type="match status" value="1"/>
</dbReference>
<dbReference type="GO" id="GO:0005634">
    <property type="term" value="C:nucleus"/>
    <property type="evidence" value="ECO:0007669"/>
    <property type="project" value="UniProtKB-SubCell"/>
</dbReference>
<name>A0AAV4BRM1_9GAST</name>
<evidence type="ECO:0000256" key="1">
    <source>
        <dbReference type="ARBA" id="ARBA00004123"/>
    </source>
</evidence>
<dbReference type="Proteomes" id="UP000735302">
    <property type="component" value="Unassembled WGS sequence"/>
</dbReference>
<protein>
    <recommendedName>
        <fullName evidence="5">HTH CENPB-type domain-containing protein</fullName>
    </recommendedName>
</protein>
<dbReference type="InterPro" id="IPR006600">
    <property type="entry name" value="HTH_CenpB_DNA-bd_dom"/>
</dbReference>
<dbReference type="SUPFAM" id="SSF46689">
    <property type="entry name" value="Homeodomain-like"/>
    <property type="match status" value="1"/>
</dbReference>
<keyword evidence="3" id="KW-0539">Nucleus</keyword>
<dbReference type="GO" id="GO:0003677">
    <property type="term" value="F:DNA binding"/>
    <property type="evidence" value="ECO:0007669"/>
    <property type="project" value="UniProtKB-KW"/>
</dbReference>
<dbReference type="Pfam" id="PF03184">
    <property type="entry name" value="DDE_1"/>
    <property type="match status" value="1"/>
</dbReference>
<keyword evidence="2" id="KW-0238">DNA-binding</keyword>
<evidence type="ECO:0000313" key="6">
    <source>
        <dbReference type="EMBL" id="GFO22012.1"/>
    </source>
</evidence>
<dbReference type="PANTHER" id="PTHR19303">
    <property type="entry name" value="TRANSPOSON"/>
    <property type="match status" value="1"/>
</dbReference>
<organism evidence="6 7">
    <name type="scientific">Plakobranchus ocellatus</name>
    <dbReference type="NCBI Taxonomy" id="259542"/>
    <lineage>
        <taxon>Eukaryota</taxon>
        <taxon>Metazoa</taxon>
        <taxon>Spiralia</taxon>
        <taxon>Lophotrochozoa</taxon>
        <taxon>Mollusca</taxon>
        <taxon>Gastropoda</taxon>
        <taxon>Heterobranchia</taxon>
        <taxon>Euthyneura</taxon>
        <taxon>Panpulmonata</taxon>
        <taxon>Sacoglossa</taxon>
        <taxon>Placobranchoidea</taxon>
        <taxon>Plakobranchidae</taxon>
        <taxon>Plakobranchus</taxon>
    </lineage>
</organism>
<gene>
    <name evidence="6" type="ORF">PoB_004851700</name>
</gene>
<evidence type="ECO:0000256" key="3">
    <source>
        <dbReference type="ARBA" id="ARBA00023242"/>
    </source>
</evidence>
<proteinExistence type="predicted"/>
<dbReference type="PROSITE" id="PS51253">
    <property type="entry name" value="HTH_CENPB"/>
    <property type="match status" value="1"/>
</dbReference>
<reference evidence="6 7" key="1">
    <citation type="journal article" date="2021" name="Elife">
        <title>Chloroplast acquisition without the gene transfer in kleptoplastic sea slugs, Plakobranchus ocellatus.</title>
        <authorList>
            <person name="Maeda T."/>
            <person name="Takahashi S."/>
            <person name="Yoshida T."/>
            <person name="Shimamura S."/>
            <person name="Takaki Y."/>
            <person name="Nagai Y."/>
            <person name="Toyoda A."/>
            <person name="Suzuki Y."/>
            <person name="Arimoto A."/>
            <person name="Ishii H."/>
            <person name="Satoh N."/>
            <person name="Nishiyama T."/>
            <person name="Hasebe M."/>
            <person name="Maruyama T."/>
            <person name="Minagawa J."/>
            <person name="Obokata J."/>
            <person name="Shigenobu S."/>
        </authorList>
    </citation>
    <scope>NUCLEOTIDE SEQUENCE [LARGE SCALE GENOMIC DNA]</scope>
</reference>
<comment type="caution">
    <text evidence="6">The sequence shown here is derived from an EMBL/GenBank/DDBJ whole genome shotgun (WGS) entry which is preliminary data.</text>
</comment>
<dbReference type="InterPro" id="IPR050863">
    <property type="entry name" value="CenT-Element_Derived"/>
</dbReference>
<feature type="domain" description="HTH CENPB-type" evidence="5">
    <location>
        <begin position="52"/>
        <end position="128"/>
    </location>
</feature>
<feature type="region of interest" description="Disordered" evidence="4">
    <location>
        <begin position="550"/>
        <end position="622"/>
    </location>
</feature>
<feature type="compositionally biased region" description="Basic residues" evidence="4">
    <location>
        <begin position="565"/>
        <end position="579"/>
    </location>
</feature>
<dbReference type="Gene3D" id="1.10.10.60">
    <property type="entry name" value="Homeodomain-like"/>
    <property type="match status" value="1"/>
</dbReference>
<evidence type="ECO:0000256" key="2">
    <source>
        <dbReference type="ARBA" id="ARBA00023125"/>
    </source>
</evidence>
<dbReference type="EMBL" id="BLXT01005315">
    <property type="protein sequence ID" value="GFO22012.1"/>
    <property type="molecule type" value="Genomic_DNA"/>
</dbReference>
<feature type="compositionally biased region" description="Basic and acidic residues" evidence="4">
    <location>
        <begin position="580"/>
        <end position="589"/>
    </location>
</feature>
<evidence type="ECO:0000313" key="7">
    <source>
        <dbReference type="Proteomes" id="UP000735302"/>
    </source>
</evidence>
<dbReference type="InterPro" id="IPR004875">
    <property type="entry name" value="DDE_SF_endonuclease_dom"/>
</dbReference>
<feature type="region of interest" description="Disordered" evidence="4">
    <location>
        <begin position="395"/>
        <end position="414"/>
    </location>
</feature>
<accession>A0AAV4BRM1</accession>
<dbReference type="AlphaFoldDB" id="A0AAV4BRM1"/>